<dbReference type="EMBL" id="JAHYIQ010000018">
    <property type="protein sequence ID" value="KAK1124291.1"/>
    <property type="molecule type" value="Genomic_DNA"/>
</dbReference>
<proteinExistence type="predicted"/>
<evidence type="ECO:0000313" key="1">
    <source>
        <dbReference type="EMBL" id="KAK1124291.1"/>
    </source>
</evidence>
<sequence>MKVAMFLTNCHDHQVFPSKSLLRKPRHELKAMPKKAQTVRFCKICYQNNSKKLGRKIAKICTKKVVTYCEDCGGSPFLCLKCFNTTHRNMCG</sequence>
<reference evidence="1" key="1">
    <citation type="submission" date="2021-10" db="EMBL/GenBank/DDBJ databases">
        <title>Melipona bicolor Genome sequencing and assembly.</title>
        <authorList>
            <person name="Araujo N.S."/>
            <person name="Arias M.C."/>
        </authorList>
    </citation>
    <scope>NUCLEOTIDE SEQUENCE</scope>
    <source>
        <strain evidence="1">USP_2M_L1-L4_2017</strain>
        <tissue evidence="1">Whole body</tissue>
    </source>
</reference>
<accession>A0AA40KL53</accession>
<protein>
    <submittedName>
        <fullName evidence="1">Uncharacterized protein</fullName>
    </submittedName>
</protein>
<dbReference type="AlphaFoldDB" id="A0AA40KL53"/>
<name>A0AA40KL53_9HYME</name>
<comment type="caution">
    <text evidence="1">The sequence shown here is derived from an EMBL/GenBank/DDBJ whole genome shotgun (WGS) entry which is preliminary data.</text>
</comment>
<organism evidence="1 2">
    <name type="scientific">Melipona bicolor</name>
    <dbReference type="NCBI Taxonomy" id="60889"/>
    <lineage>
        <taxon>Eukaryota</taxon>
        <taxon>Metazoa</taxon>
        <taxon>Ecdysozoa</taxon>
        <taxon>Arthropoda</taxon>
        <taxon>Hexapoda</taxon>
        <taxon>Insecta</taxon>
        <taxon>Pterygota</taxon>
        <taxon>Neoptera</taxon>
        <taxon>Endopterygota</taxon>
        <taxon>Hymenoptera</taxon>
        <taxon>Apocrita</taxon>
        <taxon>Aculeata</taxon>
        <taxon>Apoidea</taxon>
        <taxon>Anthophila</taxon>
        <taxon>Apidae</taxon>
        <taxon>Melipona</taxon>
    </lineage>
</organism>
<keyword evidence="2" id="KW-1185">Reference proteome</keyword>
<dbReference type="Proteomes" id="UP001177670">
    <property type="component" value="Unassembled WGS sequence"/>
</dbReference>
<evidence type="ECO:0000313" key="2">
    <source>
        <dbReference type="Proteomes" id="UP001177670"/>
    </source>
</evidence>
<gene>
    <name evidence="1" type="ORF">K0M31_006663</name>
</gene>